<evidence type="ECO:0000256" key="1">
    <source>
        <dbReference type="SAM" id="MobiDB-lite"/>
    </source>
</evidence>
<gene>
    <name evidence="2" type="ORF">KIL84_002314</name>
</gene>
<proteinExistence type="predicted"/>
<evidence type="ECO:0000313" key="2">
    <source>
        <dbReference type="EMBL" id="KAH1174170.1"/>
    </source>
</evidence>
<name>A0A9D3X7Y8_9SAUR</name>
<sequence>MVPCVPALWQGEPRVFWNQLPHCLGSDPVSWSYVLPAPSDPNRLSLHQHRSKGPELFHRDSISQTAAEERSAGWSKPRSPAHFQDISDEVIFSPEIPPPHGVCLLMAKHGSLCSAPPHNTHLWIIPPPTAIERDNVPLV</sequence>
<dbReference type="Proteomes" id="UP000827986">
    <property type="component" value="Unassembled WGS sequence"/>
</dbReference>
<dbReference type="EMBL" id="JAHDVG010000480">
    <property type="protein sequence ID" value="KAH1174170.1"/>
    <property type="molecule type" value="Genomic_DNA"/>
</dbReference>
<accession>A0A9D3X7Y8</accession>
<protein>
    <submittedName>
        <fullName evidence="2">Uncharacterized protein</fullName>
    </submittedName>
</protein>
<dbReference type="AlphaFoldDB" id="A0A9D3X7Y8"/>
<comment type="caution">
    <text evidence="2">The sequence shown here is derived from an EMBL/GenBank/DDBJ whole genome shotgun (WGS) entry which is preliminary data.</text>
</comment>
<keyword evidence="3" id="KW-1185">Reference proteome</keyword>
<feature type="region of interest" description="Disordered" evidence="1">
    <location>
        <begin position="60"/>
        <end position="79"/>
    </location>
</feature>
<feature type="compositionally biased region" description="Basic and acidic residues" evidence="1">
    <location>
        <begin position="60"/>
        <end position="71"/>
    </location>
</feature>
<evidence type="ECO:0000313" key="3">
    <source>
        <dbReference type="Proteomes" id="UP000827986"/>
    </source>
</evidence>
<organism evidence="2 3">
    <name type="scientific">Mauremys mutica</name>
    <name type="common">yellowpond turtle</name>
    <dbReference type="NCBI Taxonomy" id="74926"/>
    <lineage>
        <taxon>Eukaryota</taxon>
        <taxon>Metazoa</taxon>
        <taxon>Chordata</taxon>
        <taxon>Craniata</taxon>
        <taxon>Vertebrata</taxon>
        <taxon>Euteleostomi</taxon>
        <taxon>Archelosauria</taxon>
        <taxon>Testudinata</taxon>
        <taxon>Testudines</taxon>
        <taxon>Cryptodira</taxon>
        <taxon>Durocryptodira</taxon>
        <taxon>Testudinoidea</taxon>
        <taxon>Geoemydidae</taxon>
        <taxon>Geoemydinae</taxon>
        <taxon>Mauremys</taxon>
    </lineage>
</organism>
<reference evidence="2" key="1">
    <citation type="submission" date="2021-09" db="EMBL/GenBank/DDBJ databases">
        <title>The genome of Mauremys mutica provides insights into the evolution of semi-aquatic lifestyle.</title>
        <authorList>
            <person name="Gong S."/>
            <person name="Gao Y."/>
        </authorList>
    </citation>
    <scope>NUCLEOTIDE SEQUENCE</scope>
    <source>
        <strain evidence="2">MM-2020</strain>
        <tissue evidence="2">Muscle</tissue>
    </source>
</reference>